<evidence type="ECO:0000256" key="2">
    <source>
        <dbReference type="SAM" id="Phobius"/>
    </source>
</evidence>
<feature type="region of interest" description="Disordered" evidence="1">
    <location>
        <begin position="441"/>
        <end position="467"/>
    </location>
</feature>
<accession>A0A7J9NUT5</accession>
<sequence length="467" mass="53931">MKKIVIFLLIFLVGLTSVSAEDYEIFDSTTEAYMSPNVDYFDSVKLLSFRYNSTEDVLYFEFSNSEGYPVNIKGYDVYNKRMVEIELPSGVSKYGLESPGLKGSMFFVAFWNSNGFITLKESTVPLTLQDSLFLISHSALGYFTVKMFFYLLILMLISGYITKRIFIEKYLFESTKHVALPLLLMNVGLAGFILLAHYGTEFSNWDIRYLISYGKWIYFLALNFGVFITFRLFPLDTINIYSIGLQEFETDKQTKELVNTRELLTLPIFSKFGKTYIKYQGKVFEFKSPAVKPASLSFGDDYEDEPLYEVISYTIQDKFKSYNESTPFHRILSWIEKIKDKYSFKPGVFFLEPSKIMTADAVDAYHFTWSLDKVIHKNYELNYEVADLKRLRGDDVIAVSRVIVEIFTSAMEEFQQYSDYIIACIKRMKKGNNQFLDEVIERLESEGDEEDGEGGQTGDSDTTGESK</sequence>
<keyword evidence="2" id="KW-0812">Transmembrane</keyword>
<dbReference type="RefSeq" id="WP_181501265.1">
    <property type="nucleotide sequence ID" value="NZ_JACDUH010000002.1"/>
</dbReference>
<reference evidence="3 4" key="1">
    <citation type="submission" date="2020-07" db="EMBL/GenBank/DDBJ databases">
        <title>Genomic Encyclopedia of Type Strains, Phase IV (KMG-V): Genome sequencing to study the core and pangenomes of soil and plant-associated prokaryotes.</title>
        <authorList>
            <person name="Whitman W."/>
        </authorList>
    </citation>
    <scope>NUCLEOTIDE SEQUENCE [LARGE SCALE GENOMIC DNA]</scope>
    <source>
        <strain evidence="3 4">A1</strain>
    </source>
</reference>
<dbReference type="AlphaFoldDB" id="A0A7J9NUT5"/>
<evidence type="ECO:0000313" key="3">
    <source>
        <dbReference type="EMBL" id="MBA2851440.1"/>
    </source>
</evidence>
<proteinExistence type="predicted"/>
<evidence type="ECO:0000313" key="4">
    <source>
        <dbReference type="Proteomes" id="UP000564425"/>
    </source>
</evidence>
<organism evidence="3 4">
    <name type="scientific">Methanococcus maripaludis</name>
    <name type="common">Methanococcus deltae</name>
    <dbReference type="NCBI Taxonomy" id="39152"/>
    <lineage>
        <taxon>Archaea</taxon>
        <taxon>Methanobacteriati</taxon>
        <taxon>Methanobacteriota</taxon>
        <taxon>Methanomada group</taxon>
        <taxon>Methanococci</taxon>
        <taxon>Methanococcales</taxon>
        <taxon>Methanococcaceae</taxon>
        <taxon>Methanococcus</taxon>
    </lineage>
</organism>
<dbReference type="Proteomes" id="UP000564425">
    <property type="component" value="Unassembled WGS sequence"/>
</dbReference>
<keyword evidence="2" id="KW-1133">Transmembrane helix</keyword>
<protein>
    <submittedName>
        <fullName evidence="3">Succinate dehydrogenase/fumarate reductase cytochrome b subunit</fullName>
    </submittedName>
</protein>
<gene>
    <name evidence="3" type="ORF">HNP86_001593</name>
</gene>
<feature type="transmembrane region" description="Helical" evidence="2">
    <location>
        <begin position="178"/>
        <end position="196"/>
    </location>
</feature>
<feature type="transmembrane region" description="Helical" evidence="2">
    <location>
        <begin position="216"/>
        <end position="233"/>
    </location>
</feature>
<feature type="compositionally biased region" description="Low complexity" evidence="1">
    <location>
        <begin position="458"/>
        <end position="467"/>
    </location>
</feature>
<name>A0A7J9NUT5_METMI</name>
<comment type="caution">
    <text evidence="3">The sequence shown here is derived from an EMBL/GenBank/DDBJ whole genome shotgun (WGS) entry which is preliminary data.</text>
</comment>
<evidence type="ECO:0000256" key="1">
    <source>
        <dbReference type="SAM" id="MobiDB-lite"/>
    </source>
</evidence>
<keyword evidence="2" id="KW-0472">Membrane</keyword>
<dbReference type="EMBL" id="JACDUH010000002">
    <property type="protein sequence ID" value="MBA2851440.1"/>
    <property type="molecule type" value="Genomic_DNA"/>
</dbReference>
<feature type="transmembrane region" description="Helical" evidence="2">
    <location>
        <begin position="139"/>
        <end position="157"/>
    </location>
</feature>